<dbReference type="InterPro" id="IPR041821">
    <property type="entry name" value="CG11883_N"/>
</dbReference>
<keyword evidence="8" id="KW-1185">Reference proteome</keyword>
<dbReference type="EMBL" id="BLXT01005881">
    <property type="protein sequence ID" value="GFO27117.1"/>
    <property type="molecule type" value="Genomic_DNA"/>
</dbReference>
<keyword evidence="2" id="KW-0732">Signal</keyword>
<dbReference type="InterPro" id="IPR008334">
    <property type="entry name" value="5'-Nucleotdase_C"/>
</dbReference>
<reference evidence="7 8" key="1">
    <citation type="journal article" date="2021" name="Elife">
        <title>Chloroplast acquisition without the gene transfer in kleptoplastic sea slugs, Plakobranchus ocellatus.</title>
        <authorList>
            <person name="Maeda T."/>
            <person name="Takahashi S."/>
            <person name="Yoshida T."/>
            <person name="Shimamura S."/>
            <person name="Takaki Y."/>
            <person name="Nagai Y."/>
            <person name="Toyoda A."/>
            <person name="Suzuki Y."/>
            <person name="Arimoto A."/>
            <person name="Ishii H."/>
            <person name="Satoh N."/>
            <person name="Nishiyama T."/>
            <person name="Hasebe M."/>
            <person name="Maruyama T."/>
            <person name="Minagawa J."/>
            <person name="Obokata J."/>
            <person name="Shigenobu S."/>
        </authorList>
    </citation>
    <scope>NUCLEOTIDE SEQUENCE [LARGE SCALE GENOMIC DNA]</scope>
</reference>
<dbReference type="Proteomes" id="UP000735302">
    <property type="component" value="Unassembled WGS sequence"/>
</dbReference>
<dbReference type="Pfam" id="PF00149">
    <property type="entry name" value="Metallophos"/>
    <property type="match status" value="1"/>
</dbReference>
<dbReference type="Gene3D" id="3.60.21.10">
    <property type="match status" value="1"/>
</dbReference>
<name>A0AAV4C697_9GAST</name>
<dbReference type="SUPFAM" id="SSF56300">
    <property type="entry name" value="Metallo-dependent phosphatases"/>
    <property type="match status" value="1"/>
</dbReference>
<feature type="compositionally biased region" description="Low complexity" evidence="4">
    <location>
        <begin position="508"/>
        <end position="523"/>
    </location>
</feature>
<evidence type="ECO:0000313" key="8">
    <source>
        <dbReference type="Proteomes" id="UP000735302"/>
    </source>
</evidence>
<dbReference type="GO" id="GO:0000166">
    <property type="term" value="F:nucleotide binding"/>
    <property type="evidence" value="ECO:0007669"/>
    <property type="project" value="UniProtKB-KW"/>
</dbReference>
<dbReference type="SUPFAM" id="SSF55816">
    <property type="entry name" value="5'-nucleotidase (syn. UDP-sugar hydrolase), C-terminal domain"/>
    <property type="match status" value="1"/>
</dbReference>
<dbReference type="InterPro" id="IPR036907">
    <property type="entry name" value="5'-Nucleotdase_C_sf"/>
</dbReference>
<feature type="domain" description="5'-Nucleotidase C-terminal" evidence="6">
    <location>
        <begin position="303"/>
        <end position="381"/>
    </location>
</feature>
<comment type="similarity">
    <text evidence="1 3">Belongs to the 5'-nucleotidase family.</text>
</comment>
<feature type="region of interest" description="Disordered" evidence="4">
    <location>
        <begin position="503"/>
        <end position="523"/>
    </location>
</feature>
<feature type="domain" description="Calcineurin-like phosphoesterase" evidence="5">
    <location>
        <begin position="6"/>
        <end position="210"/>
    </location>
</feature>
<dbReference type="PANTHER" id="PTHR11575:SF48">
    <property type="entry name" value="5'-NUCLEOTIDASE"/>
    <property type="match status" value="1"/>
</dbReference>
<organism evidence="7 8">
    <name type="scientific">Plakobranchus ocellatus</name>
    <dbReference type="NCBI Taxonomy" id="259542"/>
    <lineage>
        <taxon>Eukaryota</taxon>
        <taxon>Metazoa</taxon>
        <taxon>Spiralia</taxon>
        <taxon>Lophotrochozoa</taxon>
        <taxon>Mollusca</taxon>
        <taxon>Gastropoda</taxon>
        <taxon>Heterobranchia</taxon>
        <taxon>Euthyneura</taxon>
        <taxon>Panpulmonata</taxon>
        <taxon>Sacoglossa</taxon>
        <taxon>Placobranchoidea</taxon>
        <taxon>Plakobranchidae</taxon>
        <taxon>Plakobranchus</taxon>
    </lineage>
</organism>
<proteinExistence type="inferred from homology"/>
<keyword evidence="3" id="KW-0378">Hydrolase</keyword>
<evidence type="ECO:0000259" key="5">
    <source>
        <dbReference type="Pfam" id="PF00149"/>
    </source>
</evidence>
<evidence type="ECO:0000313" key="7">
    <source>
        <dbReference type="EMBL" id="GFO27117.1"/>
    </source>
</evidence>
<evidence type="ECO:0000256" key="4">
    <source>
        <dbReference type="SAM" id="MobiDB-lite"/>
    </source>
</evidence>
<dbReference type="InterPro" id="IPR006179">
    <property type="entry name" value="5_nucleotidase/apyrase"/>
</dbReference>
<dbReference type="AlphaFoldDB" id="A0AAV4C697"/>
<dbReference type="InterPro" id="IPR004843">
    <property type="entry name" value="Calcineurin-like_PHP"/>
</dbReference>
<dbReference type="GO" id="GO:0016787">
    <property type="term" value="F:hydrolase activity"/>
    <property type="evidence" value="ECO:0007669"/>
    <property type="project" value="UniProtKB-KW"/>
</dbReference>
<accession>A0AAV4C697</accession>
<dbReference type="InterPro" id="IPR029052">
    <property type="entry name" value="Metallo-depent_PP-like"/>
</dbReference>
<sequence>MTEALTILHFNDVYNIEGQKDEPKGGAARMQTYIKSQQGLDPLLLFSGDALNPSLMSIFFKGDQMIPVLNNLGVAAAVYGNHDFDFGVDHLEEFAEQCKFPWLMSNVKDMVNNEPLAQGETYTIINHAGIKIGLIGLVEEEWIDTLSTIDPDDIMFVDFVEAGTHLSSILRQQGCELIVALTHMRVPNDKRLAENVPGIDIILGGHDHEYEVFQVGSKYVVKSGTDFREMSKITLTKSSTGAWNVEIEKVELDSTVEEDPDMKDIVADRLTSVDEKMDTFLGHMNVDMDGKFASVRTQETNLGSQLVQALENGVSKYPVKEGRFPQVAGLSFGFDPTRPPGQRVGRQLVKIRGEYIDLEKDYRLATKEYVALGKDGYDILKDCEIVESAEQCPALSTMVQNHFESVAIHQGQIACRSGHRQSLVALTMRDDLLKMLHANSELDTDRSSTPRLVRQESIHCLELEQNFLAPKVEGRIYILTEEKRRVMQSLMPGGMVRNLSMVREEPGSQSWSSMSQTSLEDGS</sequence>
<evidence type="ECO:0000256" key="2">
    <source>
        <dbReference type="ARBA" id="ARBA00022729"/>
    </source>
</evidence>
<evidence type="ECO:0000259" key="6">
    <source>
        <dbReference type="Pfam" id="PF02872"/>
    </source>
</evidence>
<comment type="caution">
    <text evidence="7">The sequence shown here is derived from an EMBL/GenBank/DDBJ whole genome shotgun (WGS) entry which is preliminary data.</text>
</comment>
<keyword evidence="3" id="KW-0547">Nucleotide-binding</keyword>
<dbReference type="Gene3D" id="3.90.780.10">
    <property type="entry name" value="5'-Nucleotidase, C-terminal domain"/>
    <property type="match status" value="1"/>
</dbReference>
<protein>
    <submittedName>
        <fullName evidence="7">5'-nucleotidase</fullName>
    </submittedName>
</protein>
<dbReference type="PRINTS" id="PR01607">
    <property type="entry name" value="APYRASEFAMLY"/>
</dbReference>
<gene>
    <name evidence="7" type="ORF">PoB_005362200</name>
</gene>
<dbReference type="PANTHER" id="PTHR11575">
    <property type="entry name" value="5'-NUCLEOTIDASE-RELATED"/>
    <property type="match status" value="1"/>
</dbReference>
<evidence type="ECO:0000256" key="3">
    <source>
        <dbReference type="RuleBase" id="RU362119"/>
    </source>
</evidence>
<dbReference type="GO" id="GO:0009166">
    <property type="term" value="P:nucleotide catabolic process"/>
    <property type="evidence" value="ECO:0007669"/>
    <property type="project" value="InterPro"/>
</dbReference>
<evidence type="ECO:0000256" key="1">
    <source>
        <dbReference type="ARBA" id="ARBA00006654"/>
    </source>
</evidence>
<dbReference type="CDD" id="cd07406">
    <property type="entry name" value="MPP_CG11883_N"/>
    <property type="match status" value="1"/>
</dbReference>
<dbReference type="Pfam" id="PF02872">
    <property type="entry name" value="5_nucleotid_C"/>
    <property type="match status" value="1"/>
</dbReference>